<dbReference type="CDD" id="cd00200">
    <property type="entry name" value="WD40"/>
    <property type="match status" value="1"/>
</dbReference>
<evidence type="ECO:0000313" key="2">
    <source>
        <dbReference type="EMBL" id="ROO88508.1"/>
    </source>
</evidence>
<feature type="repeat" description="WD" evidence="1">
    <location>
        <begin position="277"/>
        <end position="309"/>
    </location>
</feature>
<dbReference type="PANTHER" id="PTHR19879:SF9">
    <property type="entry name" value="TRANSCRIPTION INITIATION FACTOR TFIID SUBUNIT 5"/>
    <property type="match status" value="1"/>
</dbReference>
<evidence type="ECO:0000313" key="3">
    <source>
        <dbReference type="Proteomes" id="UP000272400"/>
    </source>
</evidence>
<dbReference type="PROSITE" id="PS50082">
    <property type="entry name" value="WD_REPEATS_2"/>
    <property type="match status" value="4"/>
</dbReference>
<accession>A0A3N1D5Z3</accession>
<dbReference type="Proteomes" id="UP000272400">
    <property type="component" value="Unassembled WGS sequence"/>
</dbReference>
<proteinExistence type="predicted"/>
<feature type="repeat" description="WD" evidence="1">
    <location>
        <begin position="48"/>
        <end position="89"/>
    </location>
</feature>
<keyword evidence="3" id="KW-1185">Reference proteome</keyword>
<feature type="repeat" description="WD" evidence="1">
    <location>
        <begin position="311"/>
        <end position="344"/>
    </location>
</feature>
<dbReference type="InterPro" id="IPR036322">
    <property type="entry name" value="WD40_repeat_dom_sf"/>
</dbReference>
<dbReference type="RefSeq" id="WP_170201646.1">
    <property type="nucleotide sequence ID" value="NZ_RJKE01000001.1"/>
</dbReference>
<name>A0A3N1D5Z3_9ACTN</name>
<dbReference type="EMBL" id="RJKE01000001">
    <property type="protein sequence ID" value="ROO88508.1"/>
    <property type="molecule type" value="Genomic_DNA"/>
</dbReference>
<dbReference type="AlphaFoldDB" id="A0A3N1D5Z3"/>
<dbReference type="SMART" id="SM00320">
    <property type="entry name" value="WD40"/>
    <property type="match status" value="6"/>
</dbReference>
<feature type="repeat" description="WD" evidence="1">
    <location>
        <begin position="134"/>
        <end position="166"/>
    </location>
</feature>
<dbReference type="InterPro" id="IPR015943">
    <property type="entry name" value="WD40/YVTN_repeat-like_dom_sf"/>
</dbReference>
<dbReference type="InterPro" id="IPR001680">
    <property type="entry name" value="WD40_rpt"/>
</dbReference>
<protein>
    <submittedName>
        <fullName evidence="2">WD domain G-beta repeat uncharacterized protein</fullName>
    </submittedName>
</protein>
<dbReference type="PANTHER" id="PTHR19879">
    <property type="entry name" value="TRANSCRIPTION INITIATION FACTOR TFIID"/>
    <property type="match status" value="1"/>
</dbReference>
<gene>
    <name evidence="2" type="ORF">EDD29_6179</name>
</gene>
<keyword evidence="1" id="KW-0853">WD repeat</keyword>
<dbReference type="PROSITE" id="PS51257">
    <property type="entry name" value="PROKAR_LIPOPROTEIN"/>
    <property type="match status" value="1"/>
</dbReference>
<dbReference type="PROSITE" id="PS50294">
    <property type="entry name" value="WD_REPEATS_REGION"/>
    <property type="match status" value="3"/>
</dbReference>
<reference evidence="2 3" key="1">
    <citation type="submission" date="2018-11" db="EMBL/GenBank/DDBJ databases">
        <title>Sequencing the genomes of 1000 actinobacteria strains.</title>
        <authorList>
            <person name="Klenk H.-P."/>
        </authorList>
    </citation>
    <scope>NUCLEOTIDE SEQUENCE [LARGE SCALE GENOMIC DNA]</scope>
    <source>
        <strain evidence="2 3">DSM 44254</strain>
    </source>
</reference>
<comment type="caution">
    <text evidence="2">The sequence shown here is derived from an EMBL/GenBank/DDBJ whole genome shotgun (WGS) entry which is preliminary data.</text>
</comment>
<organism evidence="2 3">
    <name type="scientific">Actinocorallia herbida</name>
    <dbReference type="NCBI Taxonomy" id="58109"/>
    <lineage>
        <taxon>Bacteria</taxon>
        <taxon>Bacillati</taxon>
        <taxon>Actinomycetota</taxon>
        <taxon>Actinomycetes</taxon>
        <taxon>Streptosporangiales</taxon>
        <taxon>Thermomonosporaceae</taxon>
        <taxon>Actinocorallia</taxon>
    </lineage>
</organism>
<sequence length="344" mass="35550">MRPPVVSRRSVLLGLGAAGLSAVTGCDAPWSGDESPRWERTPVRVNALAGHTGNVSCTAFSPDSGLLATGGWDGTVLLWDAVTGKANGAPITLGGTVFAVEFSPDGATLAIARGEGYDVELWDVARRARTGELSAAWSRAVVSLAFSPDGGTLITGDEDTNARVWDPASGTDSGWALHHASPLIEVGFRPDGRTLATATPDGVLLWNTADPRRLAVPADPGFGPLATWKGSSDVAAMSLALDGETLAVATATDVVLLDPASNLREVRSIETGDDPASVALTPDGRTLATGFAKGRLRLWNTETGAPAGALLEPHTDTVRAVAFSPDGTRLATTSHDGTATLWRP</sequence>
<dbReference type="Gene3D" id="2.130.10.10">
    <property type="entry name" value="YVTN repeat-like/Quinoprotein amine dehydrogenase"/>
    <property type="match status" value="3"/>
</dbReference>
<dbReference type="Pfam" id="PF00400">
    <property type="entry name" value="WD40"/>
    <property type="match status" value="4"/>
</dbReference>
<dbReference type="SUPFAM" id="SSF50978">
    <property type="entry name" value="WD40 repeat-like"/>
    <property type="match status" value="1"/>
</dbReference>
<evidence type="ECO:0000256" key="1">
    <source>
        <dbReference type="PROSITE-ProRule" id="PRU00221"/>
    </source>
</evidence>